<dbReference type="Gene3D" id="2.60.40.10">
    <property type="entry name" value="Immunoglobulins"/>
    <property type="match status" value="1"/>
</dbReference>
<dbReference type="InterPro" id="IPR013737">
    <property type="entry name" value="Bac_rhamnosid_N"/>
</dbReference>
<keyword evidence="9" id="KW-1185">Reference proteome</keyword>
<dbReference type="InterPro" id="IPR035396">
    <property type="entry name" value="Bac_rhamnosid6H"/>
</dbReference>
<feature type="domain" description="Alpha-L-rhamnosidase C-terminal" evidence="7">
    <location>
        <begin position="762"/>
        <end position="837"/>
    </location>
</feature>
<dbReference type="PIRSF" id="PIRSF010631">
    <property type="entry name" value="A-rhamnsds"/>
    <property type="match status" value="1"/>
</dbReference>
<gene>
    <name evidence="8" type="ORF">HD599_002881</name>
</gene>
<dbReference type="Pfam" id="PF25788">
    <property type="entry name" value="Ig_Rha78A_N"/>
    <property type="match status" value="1"/>
</dbReference>
<dbReference type="Gene3D" id="1.50.10.10">
    <property type="match status" value="1"/>
</dbReference>
<dbReference type="InterPro" id="IPR013783">
    <property type="entry name" value="Ig-like_fold"/>
</dbReference>
<dbReference type="InterPro" id="IPR008902">
    <property type="entry name" value="Rhamnosid_concanavalin"/>
</dbReference>
<dbReference type="Pfam" id="PF08531">
    <property type="entry name" value="Bac_rhamnosid_N"/>
    <property type="match status" value="1"/>
</dbReference>
<keyword evidence="3 8" id="KW-0378">Hydrolase</keyword>
<dbReference type="InterPro" id="IPR016007">
    <property type="entry name" value="Alpha_rhamnosid"/>
</dbReference>
<evidence type="ECO:0000259" key="5">
    <source>
        <dbReference type="Pfam" id="PF08531"/>
    </source>
</evidence>
<dbReference type="SUPFAM" id="SSF48208">
    <property type="entry name" value="Six-hairpin glycosidases"/>
    <property type="match status" value="1"/>
</dbReference>
<proteinExistence type="predicted"/>
<dbReference type="EMBL" id="JACHMJ010000001">
    <property type="protein sequence ID" value="MBB5844558.1"/>
    <property type="molecule type" value="Genomic_DNA"/>
</dbReference>
<keyword evidence="8" id="KW-0326">Glycosidase</keyword>
<dbReference type="PANTHER" id="PTHR33307:SF6">
    <property type="entry name" value="ALPHA-RHAMNOSIDASE (EUROFUNG)-RELATED"/>
    <property type="match status" value="1"/>
</dbReference>
<dbReference type="InterPro" id="IPR008928">
    <property type="entry name" value="6-hairpin_glycosidase_sf"/>
</dbReference>
<name>A0A841AQJ2_9MICO</name>
<organism evidence="8 9">
    <name type="scientific">Conyzicola lurida</name>
    <dbReference type="NCBI Taxonomy" id="1172621"/>
    <lineage>
        <taxon>Bacteria</taxon>
        <taxon>Bacillati</taxon>
        <taxon>Actinomycetota</taxon>
        <taxon>Actinomycetes</taxon>
        <taxon>Micrococcales</taxon>
        <taxon>Microbacteriaceae</taxon>
        <taxon>Conyzicola</taxon>
    </lineage>
</organism>
<dbReference type="InterPro" id="IPR012341">
    <property type="entry name" value="6hp_glycosidase-like_sf"/>
</dbReference>
<dbReference type="AlphaFoldDB" id="A0A841AQJ2"/>
<feature type="domain" description="Alpha-L-rhamnosidase six-hairpin glycosidase" evidence="6">
    <location>
        <begin position="413"/>
        <end position="759"/>
    </location>
</feature>
<evidence type="ECO:0000256" key="2">
    <source>
        <dbReference type="ARBA" id="ARBA00012652"/>
    </source>
</evidence>
<dbReference type="GO" id="GO:0030596">
    <property type="term" value="F:alpha-L-rhamnosidase activity"/>
    <property type="evidence" value="ECO:0007669"/>
    <property type="project" value="UniProtKB-EC"/>
</dbReference>
<dbReference type="GO" id="GO:0005975">
    <property type="term" value="P:carbohydrate metabolic process"/>
    <property type="evidence" value="ECO:0007669"/>
    <property type="project" value="InterPro"/>
</dbReference>
<dbReference type="EC" id="3.2.1.40" evidence="2"/>
<accession>A0A841AQJ2</accession>
<protein>
    <recommendedName>
        <fullName evidence="2">alpha-L-rhamnosidase</fullName>
        <ecNumber evidence="2">3.2.1.40</ecNumber>
    </recommendedName>
</protein>
<feature type="domain" description="Alpha-L-rhamnosidase concanavalin-like" evidence="4">
    <location>
        <begin position="310"/>
        <end position="408"/>
    </location>
</feature>
<dbReference type="Gene3D" id="2.60.420.10">
    <property type="entry name" value="Maltose phosphorylase, domain 3"/>
    <property type="match status" value="1"/>
</dbReference>
<dbReference type="Pfam" id="PF17389">
    <property type="entry name" value="Bac_rhamnosid6H"/>
    <property type="match status" value="1"/>
</dbReference>
<evidence type="ECO:0000259" key="7">
    <source>
        <dbReference type="Pfam" id="PF17390"/>
    </source>
</evidence>
<sequence>MTSVTSLRAEYRDDTGFVAVAAPRLSWKTSTDSADWTQVSAEIEGGADAVTVEGRDSVLVDWPFAPLAAGESRAVRVRVTGSDGETSDWSEPLVVEAGFVDEWTAPLVRAAAPTGIGRPLLVRGTVDLPPFTRAVLFATAQGVYQAEINGTEVDDQILKPGWTAYQHRLTHETTDVTDLLHKGENIVGVRLAGGWFTESFGFNGNDSPFYGDHPAVSVQLRVTLADGSVEIFRSDAAWQTFDDGPVISSSIYDGETFDARKEPAGWSTVGFDASGWAAAAEVAEFPTPSARYSPAVRITDELQVREVITSPSGRTILDFGQNVVGRLRITVTGEAGHTVTLRHAEVLEHGELGLRPLRRAKATDHYTLAGDGPETWEPSFTFHGFRYAEVENWPGEFDPADVTAVVFHSDMVRTGWFDSSHELVNKLHENVVWGMRGNFLYLPTDCPQRDERLGWTGDIQVFSPTASYLYEADGFLASWLEDLALEQKQRDGVVPFIVPDVLRGFAAPAAAWGDAATVVPSVLLERFADRRVLETQYPSMRDWADTIVKLSGERHLWEGNFQFGDWLDPDAPADFPADAKTDADIVATAHVFLSVDLVAKAAAVLGYDEDARSYRSLADTVRTAFRREYVTASGRMVSDAQTAYGMAIQFGLTESDDEKQRMGDRLAALVRAAGYRIGTGFVGTPLVADALTATGHLEVAGRLLTQTENPSWLYPVTMGATTIWERWDSMLEDGSINPGEMTSFNHYALGAIADWMHRSLAGLAPAQPGYRVIRIEPRPLPEFDYATTSHETPYGLASAGWKRVGSQYVVDAVVPPNTTAEVVLPGAAETLTVGSGTHSWTVDAAPAAASTAPLSLDSDLTAIIDDREAYESVLAAIGEVDADAARALRKNTKWVAGRSLHEELMIMSGTVAEAAKTALAGRR</sequence>
<dbReference type="Proteomes" id="UP000536685">
    <property type="component" value="Unassembled WGS sequence"/>
</dbReference>
<comment type="catalytic activity">
    <reaction evidence="1">
        <text>Hydrolysis of terminal non-reducing alpha-L-rhamnose residues in alpha-L-rhamnosides.</text>
        <dbReference type="EC" id="3.2.1.40"/>
    </reaction>
</comment>
<evidence type="ECO:0000313" key="9">
    <source>
        <dbReference type="Proteomes" id="UP000536685"/>
    </source>
</evidence>
<dbReference type="Pfam" id="PF17390">
    <property type="entry name" value="Bac_rhamnosid_C"/>
    <property type="match status" value="1"/>
</dbReference>
<comment type="caution">
    <text evidence="8">The sequence shown here is derived from an EMBL/GenBank/DDBJ whole genome shotgun (WGS) entry which is preliminary data.</text>
</comment>
<dbReference type="Gene3D" id="2.60.120.260">
    <property type="entry name" value="Galactose-binding domain-like"/>
    <property type="match status" value="2"/>
</dbReference>
<dbReference type="RefSeq" id="WP_343062094.1">
    <property type="nucleotide sequence ID" value="NZ_JACHMJ010000001.1"/>
</dbReference>
<dbReference type="InterPro" id="IPR035398">
    <property type="entry name" value="Bac_rhamnosid_C"/>
</dbReference>
<evidence type="ECO:0000256" key="3">
    <source>
        <dbReference type="ARBA" id="ARBA00022801"/>
    </source>
</evidence>
<evidence type="ECO:0000259" key="6">
    <source>
        <dbReference type="Pfam" id="PF17389"/>
    </source>
</evidence>
<evidence type="ECO:0000313" key="8">
    <source>
        <dbReference type="EMBL" id="MBB5844558.1"/>
    </source>
</evidence>
<evidence type="ECO:0000259" key="4">
    <source>
        <dbReference type="Pfam" id="PF05592"/>
    </source>
</evidence>
<dbReference type="Pfam" id="PF05592">
    <property type="entry name" value="Bac_rhamnosid"/>
    <property type="match status" value="1"/>
</dbReference>
<reference evidence="8 9" key="1">
    <citation type="submission" date="2020-08" db="EMBL/GenBank/DDBJ databases">
        <title>Sequencing the genomes of 1000 actinobacteria strains.</title>
        <authorList>
            <person name="Klenk H.-P."/>
        </authorList>
    </citation>
    <scope>NUCLEOTIDE SEQUENCE [LARGE SCALE GENOMIC DNA]</scope>
    <source>
        <strain evidence="8 9">DSM 105784</strain>
    </source>
</reference>
<dbReference type="PANTHER" id="PTHR33307">
    <property type="entry name" value="ALPHA-RHAMNOSIDASE (EUROFUNG)"/>
    <property type="match status" value="1"/>
</dbReference>
<feature type="domain" description="Bacterial alpha-L-rhamnosidase N-terminal" evidence="5">
    <location>
        <begin position="132"/>
        <end position="299"/>
    </location>
</feature>
<evidence type="ECO:0000256" key="1">
    <source>
        <dbReference type="ARBA" id="ARBA00001445"/>
    </source>
</evidence>